<name>A0A7S3Z226_9EUKA</name>
<dbReference type="AlphaFoldDB" id="A0A7S3Z226"/>
<evidence type="ECO:0000256" key="1">
    <source>
        <dbReference type="SAM" id="MobiDB-lite"/>
    </source>
</evidence>
<evidence type="ECO:0000313" key="3">
    <source>
        <dbReference type="EMBL" id="CAE0669304.1"/>
    </source>
</evidence>
<proteinExistence type="predicted"/>
<dbReference type="EMBL" id="HBIV01029290">
    <property type="protein sequence ID" value="CAE0669304.1"/>
    <property type="molecule type" value="Transcribed_RNA"/>
</dbReference>
<dbReference type="InterPro" id="IPR004198">
    <property type="entry name" value="Znf_C5HC2"/>
</dbReference>
<gene>
    <name evidence="3" type="ORF">LGLO00237_LOCUS20931</name>
</gene>
<dbReference type="Pfam" id="PF02928">
    <property type="entry name" value="zf-C5HC2"/>
    <property type="match status" value="1"/>
</dbReference>
<feature type="domain" description="Zinc finger C5HC2-type" evidence="2">
    <location>
        <begin position="68"/>
        <end position="115"/>
    </location>
</feature>
<evidence type="ECO:0000259" key="2">
    <source>
        <dbReference type="Pfam" id="PF02928"/>
    </source>
</evidence>
<protein>
    <recommendedName>
        <fullName evidence="2">Zinc finger C5HC2-type domain-containing protein</fullName>
    </recommendedName>
</protein>
<accession>A0A7S3Z226</accession>
<feature type="region of interest" description="Disordered" evidence="1">
    <location>
        <begin position="30"/>
        <end position="53"/>
    </location>
</feature>
<reference evidence="3" key="1">
    <citation type="submission" date="2021-01" db="EMBL/GenBank/DDBJ databases">
        <authorList>
            <person name="Corre E."/>
            <person name="Pelletier E."/>
            <person name="Niang G."/>
            <person name="Scheremetjew M."/>
            <person name="Finn R."/>
            <person name="Kale V."/>
            <person name="Holt S."/>
            <person name="Cochrane G."/>
            <person name="Meng A."/>
            <person name="Brown T."/>
            <person name="Cohen L."/>
        </authorList>
    </citation>
    <scope>NUCLEOTIDE SEQUENCE</scope>
    <source>
        <strain evidence="3">CCCM811</strain>
    </source>
</reference>
<sequence length="144" mass="16158">MHELKLVFEEETRLRRKAIKAGVETLLPMDTRDEEEGGPKKEEEVPYGSRAEGPGIFNAPREPKCKQCHLCHQHCYLSYMTCFCPNQDKVVCLNHIRYLCACKPRNKALFIRHTSLEDPSPPGSAGSGVRRGAGAHAGMYMAAR</sequence>
<organism evidence="3">
    <name type="scientific">Lotharella globosa</name>
    <dbReference type="NCBI Taxonomy" id="91324"/>
    <lineage>
        <taxon>Eukaryota</taxon>
        <taxon>Sar</taxon>
        <taxon>Rhizaria</taxon>
        <taxon>Cercozoa</taxon>
        <taxon>Chlorarachniophyceae</taxon>
        <taxon>Lotharella</taxon>
    </lineage>
</organism>